<dbReference type="InterPro" id="IPR006179">
    <property type="entry name" value="5_nucleotidase/apyrase"/>
</dbReference>
<gene>
    <name evidence="6" type="ORF">BCR36DRAFT_586394</name>
</gene>
<dbReference type="GO" id="GO:0000166">
    <property type="term" value="F:nucleotide binding"/>
    <property type="evidence" value="ECO:0007669"/>
    <property type="project" value="UniProtKB-KW"/>
</dbReference>
<dbReference type="Gene3D" id="3.90.780.10">
    <property type="entry name" value="5'-Nucleotidase, C-terminal domain"/>
    <property type="match status" value="1"/>
</dbReference>
<dbReference type="AlphaFoldDB" id="A0A1Y1UZJ5"/>
<evidence type="ECO:0000313" key="6">
    <source>
        <dbReference type="EMBL" id="ORX43925.1"/>
    </source>
</evidence>
<dbReference type="InterPro" id="IPR008334">
    <property type="entry name" value="5'-Nucleotdase_C"/>
</dbReference>
<dbReference type="Gene3D" id="3.60.21.10">
    <property type="match status" value="1"/>
</dbReference>
<accession>A0A1Y1UZJ5</accession>
<evidence type="ECO:0000313" key="7">
    <source>
        <dbReference type="Proteomes" id="UP000193719"/>
    </source>
</evidence>
<evidence type="ECO:0000259" key="5">
    <source>
        <dbReference type="Pfam" id="PF02872"/>
    </source>
</evidence>
<dbReference type="Pfam" id="PF00149">
    <property type="entry name" value="Metallophos"/>
    <property type="match status" value="1"/>
</dbReference>
<reference evidence="6 7" key="1">
    <citation type="submission" date="2016-08" db="EMBL/GenBank/DDBJ databases">
        <title>Genomes of anaerobic fungi encode conserved fungal cellulosomes for biomass hydrolysis.</title>
        <authorList>
            <consortium name="DOE Joint Genome Institute"/>
            <person name="Haitjema C.H."/>
            <person name="Gilmore S.P."/>
            <person name="Henske J.K."/>
            <person name="Solomon K.V."/>
            <person name="De Groot R."/>
            <person name="Kuo A."/>
            <person name="Mondo S.J."/>
            <person name="Salamov A.A."/>
            <person name="Labutti K."/>
            <person name="Zhao Z."/>
            <person name="Chiniquy J."/>
            <person name="Barry K."/>
            <person name="Brewer H.M."/>
            <person name="Purvine S.O."/>
            <person name="Wright A.T."/>
            <person name="Boxma B."/>
            <person name="Van Alen T."/>
            <person name="Hackstein J.H."/>
            <person name="Baker S.E."/>
            <person name="Grigoriev I.V."/>
            <person name="O'Malley M.A."/>
        </authorList>
    </citation>
    <scope>NUCLEOTIDE SEQUENCE [LARGE SCALE GENOMIC DNA]</scope>
    <source>
        <strain evidence="7">finn</strain>
    </source>
</reference>
<dbReference type="PRINTS" id="PR01607">
    <property type="entry name" value="APYRASEFAMLY"/>
</dbReference>
<sequence>MQGAPIGVISRGSYIIDIMNSLPYDLAVPGNHEFDYGMNQFYQLSKNLTCDYISCNFRNLITGKLVFEPYKIISYGNVKVAFIGICTPETITKSKPSSFMNNNGNYIYDFDLDSSGKKLYDSVQKAVDDSRKNGADYVIVLGHLGGVVDATGPWTSSMVVQNTKGIDAFIDGHSHEVIPSFTQKNIEGIDVPITQSGSRFAYIGQVTITTDGHIKTELIDPVDIKEKDQKVTKIIKEIKDSYETSINVYLTKTDFDFEAIDEKGMWIVRKNETNLTDLVADSILSESKKYGPVDISLCNAGSIRGSIKKGNITINDILTIIPFATYVSISEMSGQTILDALEMSASKYPENNGGLLHTSGLTYSVDPMINSTVQLDERNVFIGISGKRRVYNVLVNGEPIDPKRRYNIASNSYILYEHGDGYSFSDSKIIQSNFALQSDLFIEYLKKFDRIPEKYRFSQGRLTFEKSKDNNNRNEHKRSKNNTDLIMKFEGLDILSSNEMMEMNATKEFLFKVYRGNEPISEITHLSFEVIPESSNDTVAEFIFDEQSETLKLVAKKSGVAEIGITYMVNITLSSNSNIISETRKEGIYTIVVHHKISAHSEIISDANSIYDNKRLRLLIFMLFILTLFYNTI</sequence>
<organism evidence="6 7">
    <name type="scientific">Piromyces finnis</name>
    <dbReference type="NCBI Taxonomy" id="1754191"/>
    <lineage>
        <taxon>Eukaryota</taxon>
        <taxon>Fungi</taxon>
        <taxon>Fungi incertae sedis</taxon>
        <taxon>Chytridiomycota</taxon>
        <taxon>Chytridiomycota incertae sedis</taxon>
        <taxon>Neocallimastigomycetes</taxon>
        <taxon>Neocallimastigales</taxon>
        <taxon>Neocallimastigaceae</taxon>
        <taxon>Piromyces</taxon>
    </lineage>
</organism>
<comment type="similarity">
    <text evidence="1 3">Belongs to the 5'-nucleotidase family.</text>
</comment>
<evidence type="ECO:0000256" key="2">
    <source>
        <dbReference type="ARBA" id="ARBA00022729"/>
    </source>
</evidence>
<dbReference type="STRING" id="1754191.A0A1Y1UZJ5"/>
<keyword evidence="7" id="KW-1185">Reference proteome</keyword>
<evidence type="ECO:0000256" key="1">
    <source>
        <dbReference type="ARBA" id="ARBA00006654"/>
    </source>
</evidence>
<feature type="domain" description="Calcineurin-like phosphoesterase" evidence="4">
    <location>
        <begin position="26"/>
        <end position="176"/>
    </location>
</feature>
<dbReference type="GO" id="GO:0009166">
    <property type="term" value="P:nucleotide catabolic process"/>
    <property type="evidence" value="ECO:0007669"/>
    <property type="project" value="InterPro"/>
</dbReference>
<dbReference type="InterPro" id="IPR004843">
    <property type="entry name" value="Calcineurin-like_PHP"/>
</dbReference>
<dbReference type="InterPro" id="IPR036907">
    <property type="entry name" value="5'-Nucleotdase_C_sf"/>
</dbReference>
<dbReference type="SUPFAM" id="SSF55816">
    <property type="entry name" value="5'-nucleotidase (syn. UDP-sugar hydrolase), C-terminal domain"/>
    <property type="match status" value="1"/>
</dbReference>
<keyword evidence="3" id="KW-0547">Nucleotide-binding</keyword>
<evidence type="ECO:0000256" key="3">
    <source>
        <dbReference type="RuleBase" id="RU362119"/>
    </source>
</evidence>
<dbReference type="SUPFAM" id="SSF56300">
    <property type="entry name" value="Metallo-dependent phosphatases"/>
    <property type="match status" value="1"/>
</dbReference>
<dbReference type="EMBL" id="MCFH01000049">
    <property type="protein sequence ID" value="ORX43925.1"/>
    <property type="molecule type" value="Genomic_DNA"/>
</dbReference>
<evidence type="ECO:0000259" key="4">
    <source>
        <dbReference type="Pfam" id="PF00149"/>
    </source>
</evidence>
<protein>
    <submittedName>
        <fullName evidence="6">Metallo-dependent phosphatase</fullName>
    </submittedName>
</protein>
<keyword evidence="2" id="KW-0732">Signal</keyword>
<dbReference type="GO" id="GO:0016787">
    <property type="term" value="F:hydrolase activity"/>
    <property type="evidence" value="ECO:0007669"/>
    <property type="project" value="UniProtKB-KW"/>
</dbReference>
<dbReference type="PANTHER" id="PTHR11575">
    <property type="entry name" value="5'-NUCLEOTIDASE-RELATED"/>
    <property type="match status" value="1"/>
</dbReference>
<proteinExistence type="inferred from homology"/>
<comment type="caution">
    <text evidence="6">The sequence shown here is derived from an EMBL/GenBank/DDBJ whole genome shotgun (WGS) entry which is preliminary data.</text>
</comment>
<reference evidence="6 7" key="2">
    <citation type="submission" date="2016-08" db="EMBL/GenBank/DDBJ databases">
        <title>Pervasive Adenine N6-methylation of Active Genes in Fungi.</title>
        <authorList>
            <consortium name="DOE Joint Genome Institute"/>
            <person name="Mondo S.J."/>
            <person name="Dannebaum R.O."/>
            <person name="Kuo R.C."/>
            <person name="Labutti K."/>
            <person name="Haridas S."/>
            <person name="Kuo A."/>
            <person name="Salamov A."/>
            <person name="Ahrendt S.R."/>
            <person name="Lipzen A."/>
            <person name="Sullivan W."/>
            <person name="Andreopoulos W.B."/>
            <person name="Clum A."/>
            <person name="Lindquist E."/>
            <person name="Daum C."/>
            <person name="Ramamoorthy G.K."/>
            <person name="Gryganskyi A."/>
            <person name="Culley D."/>
            <person name="Magnuson J.K."/>
            <person name="James T.Y."/>
            <person name="O'Malley M.A."/>
            <person name="Stajich J.E."/>
            <person name="Spatafora J.W."/>
            <person name="Visel A."/>
            <person name="Grigoriev I.V."/>
        </authorList>
    </citation>
    <scope>NUCLEOTIDE SEQUENCE [LARGE SCALE GENOMIC DNA]</scope>
    <source>
        <strain evidence="7">finn</strain>
    </source>
</reference>
<dbReference type="Pfam" id="PF02872">
    <property type="entry name" value="5_nucleotid_C"/>
    <property type="match status" value="1"/>
</dbReference>
<name>A0A1Y1UZJ5_9FUNG</name>
<dbReference type="Proteomes" id="UP000193719">
    <property type="component" value="Unassembled WGS sequence"/>
</dbReference>
<dbReference type="PANTHER" id="PTHR11575:SF24">
    <property type="entry name" value="5'-NUCLEOTIDASE"/>
    <property type="match status" value="1"/>
</dbReference>
<dbReference type="OrthoDB" id="10252235at2759"/>
<feature type="domain" description="5'-Nucleotidase C-terminal" evidence="5">
    <location>
        <begin position="269"/>
        <end position="423"/>
    </location>
</feature>
<dbReference type="InterPro" id="IPR029052">
    <property type="entry name" value="Metallo-depent_PP-like"/>
</dbReference>
<keyword evidence="3" id="KW-0378">Hydrolase</keyword>